<dbReference type="Gene3D" id="1.20.5.340">
    <property type="match status" value="1"/>
</dbReference>
<accession>A0ABQ7JQN8</accession>
<evidence type="ECO:0000256" key="7">
    <source>
        <dbReference type="ARBA" id="ARBA00023136"/>
    </source>
</evidence>
<keyword evidence="3" id="KW-0812">Transmembrane</keyword>
<sequence length="138" mass="16187">MRRDGNFFSPRVEKAPSSIELIRIFSTSTPARDDSGHHFNIHRFVEYLEREGFKRQQSEAIMNVLDEVVTESMDNLTRNMVTKADQDKTVYTYKVDFTASKSELQLLEKNDFSFTHTNNEHLASEIEKLRQRLREEVA</sequence>
<feature type="non-terminal residue" evidence="8">
    <location>
        <position position="138"/>
    </location>
</feature>
<keyword evidence="4" id="KW-1133">Transmembrane helix</keyword>
<comment type="subcellular location">
    <subcellularLocation>
        <location evidence="2">Membrane</location>
    </subcellularLocation>
    <subcellularLocation>
        <location evidence="1">Mitochondrion</location>
    </subcellularLocation>
</comment>
<evidence type="ECO:0000256" key="3">
    <source>
        <dbReference type="ARBA" id="ARBA00022692"/>
    </source>
</evidence>
<keyword evidence="6" id="KW-0496">Mitochondrion</keyword>
<dbReference type="PANTHER" id="PTHR14360:SF1">
    <property type="entry name" value="PROTEIN FMP32, MITOCHONDRIAL"/>
    <property type="match status" value="1"/>
</dbReference>
<name>A0ABQ7JQN8_9FUNG</name>
<dbReference type="InterPro" id="IPR024461">
    <property type="entry name" value="CCDC90-like"/>
</dbReference>
<dbReference type="Pfam" id="PF07798">
    <property type="entry name" value="CCDC90-like"/>
    <property type="match status" value="1"/>
</dbReference>
<reference evidence="8 9" key="1">
    <citation type="journal article" date="2020" name="Fungal Divers.">
        <title>Resolving the Mortierellaceae phylogeny through synthesis of multi-gene phylogenetics and phylogenomics.</title>
        <authorList>
            <person name="Vandepol N."/>
            <person name="Liber J."/>
            <person name="Desiro A."/>
            <person name="Na H."/>
            <person name="Kennedy M."/>
            <person name="Barry K."/>
            <person name="Grigoriev I.V."/>
            <person name="Miller A.N."/>
            <person name="O'Donnell K."/>
            <person name="Stajich J.E."/>
            <person name="Bonito G."/>
        </authorList>
    </citation>
    <scope>NUCLEOTIDE SEQUENCE [LARGE SCALE GENOMIC DNA]</scope>
    <source>
        <strain evidence="8 9">AD045</strain>
    </source>
</reference>
<comment type="caution">
    <text evidence="8">The sequence shown here is derived from an EMBL/GenBank/DDBJ whole genome shotgun (WGS) entry which is preliminary data.</text>
</comment>
<evidence type="ECO:0000256" key="6">
    <source>
        <dbReference type="ARBA" id="ARBA00023128"/>
    </source>
</evidence>
<keyword evidence="5" id="KW-0175">Coiled coil</keyword>
<dbReference type="EMBL" id="JAAAIM010000939">
    <property type="protein sequence ID" value="KAG0283197.1"/>
    <property type="molecule type" value="Genomic_DNA"/>
</dbReference>
<keyword evidence="9" id="KW-1185">Reference proteome</keyword>
<dbReference type="Proteomes" id="UP001194696">
    <property type="component" value="Unassembled WGS sequence"/>
</dbReference>
<proteinExistence type="predicted"/>
<evidence type="ECO:0000256" key="2">
    <source>
        <dbReference type="ARBA" id="ARBA00004370"/>
    </source>
</evidence>
<evidence type="ECO:0000256" key="4">
    <source>
        <dbReference type="ARBA" id="ARBA00022989"/>
    </source>
</evidence>
<protein>
    <submittedName>
        <fullName evidence="8">Uncharacterized protein</fullName>
    </submittedName>
</protein>
<organism evidence="8 9">
    <name type="scientific">Linnemannia gamsii</name>
    <dbReference type="NCBI Taxonomy" id="64522"/>
    <lineage>
        <taxon>Eukaryota</taxon>
        <taxon>Fungi</taxon>
        <taxon>Fungi incertae sedis</taxon>
        <taxon>Mucoromycota</taxon>
        <taxon>Mortierellomycotina</taxon>
        <taxon>Mortierellomycetes</taxon>
        <taxon>Mortierellales</taxon>
        <taxon>Mortierellaceae</taxon>
        <taxon>Linnemannia</taxon>
    </lineage>
</organism>
<evidence type="ECO:0000256" key="1">
    <source>
        <dbReference type="ARBA" id="ARBA00004173"/>
    </source>
</evidence>
<evidence type="ECO:0000313" key="9">
    <source>
        <dbReference type="Proteomes" id="UP001194696"/>
    </source>
</evidence>
<keyword evidence="7" id="KW-0472">Membrane</keyword>
<dbReference type="PANTHER" id="PTHR14360">
    <property type="entry name" value="PROTEIN FMP32, MITOCHONDRIAL"/>
    <property type="match status" value="1"/>
</dbReference>
<evidence type="ECO:0000313" key="8">
    <source>
        <dbReference type="EMBL" id="KAG0283197.1"/>
    </source>
</evidence>
<evidence type="ECO:0000256" key="5">
    <source>
        <dbReference type="ARBA" id="ARBA00023054"/>
    </source>
</evidence>
<gene>
    <name evidence="8" type="ORF">BGZ96_012428</name>
</gene>